<dbReference type="SUPFAM" id="SSF53335">
    <property type="entry name" value="S-adenosyl-L-methionine-dependent methyltransferases"/>
    <property type="match status" value="1"/>
</dbReference>
<evidence type="ECO:0000313" key="3">
    <source>
        <dbReference type="EMBL" id="BBZ33592.1"/>
    </source>
</evidence>
<dbReference type="AlphaFoldDB" id="A0A7I7XXS1"/>
<keyword evidence="3" id="KW-0489">Methyltransferase</keyword>
<dbReference type="Pfam" id="PF13649">
    <property type="entry name" value="Methyltransf_25"/>
    <property type="match status" value="1"/>
</dbReference>
<keyword evidence="4" id="KW-1185">Reference proteome</keyword>
<dbReference type="InterPro" id="IPR041698">
    <property type="entry name" value="Methyltransf_25"/>
</dbReference>
<feature type="region of interest" description="Disordered" evidence="1">
    <location>
        <begin position="1"/>
        <end position="24"/>
    </location>
</feature>
<protein>
    <submittedName>
        <fullName evidence="3">SAM-dependent methyltransferase</fullName>
    </submittedName>
</protein>
<evidence type="ECO:0000313" key="4">
    <source>
        <dbReference type="Proteomes" id="UP000466931"/>
    </source>
</evidence>
<dbReference type="InterPro" id="IPR029063">
    <property type="entry name" value="SAM-dependent_MTases_sf"/>
</dbReference>
<evidence type="ECO:0000256" key="1">
    <source>
        <dbReference type="SAM" id="MobiDB-lite"/>
    </source>
</evidence>
<gene>
    <name evidence="3" type="ORF">MCNF_21970</name>
</gene>
<reference evidence="3" key="1">
    <citation type="journal article" date="2019" name="Emerg. Microbes Infect.">
        <title>Comprehensive subspecies identification of 175 nontuberculous mycobacteria species based on 7547 genomic profiles.</title>
        <authorList>
            <person name="Matsumoto Y."/>
            <person name="Kinjo T."/>
            <person name="Motooka D."/>
            <person name="Nabeya D."/>
            <person name="Jung N."/>
            <person name="Uechi K."/>
            <person name="Horii T."/>
            <person name="Iida T."/>
            <person name="Fujita J."/>
            <person name="Nakamura S."/>
        </authorList>
    </citation>
    <scope>NUCLEOTIDE SEQUENCE [LARGE SCALE GENOMIC DNA]</scope>
    <source>
        <strain evidence="3">JCM 13671</strain>
    </source>
</reference>
<dbReference type="GO" id="GO:0008168">
    <property type="term" value="F:methyltransferase activity"/>
    <property type="evidence" value="ECO:0007669"/>
    <property type="project" value="UniProtKB-KW"/>
</dbReference>
<reference evidence="3" key="2">
    <citation type="submission" date="2020-02" db="EMBL/GenBank/DDBJ databases">
        <authorList>
            <person name="Matsumoto Y."/>
            <person name="Motooka D."/>
            <person name="Nakamura S."/>
        </authorList>
    </citation>
    <scope>NUCLEOTIDE SEQUENCE</scope>
    <source>
        <strain evidence="3">JCM 13671</strain>
    </source>
</reference>
<organism evidence="3 4">
    <name type="scientific">Mycolicibacterium confluentis</name>
    <dbReference type="NCBI Taxonomy" id="28047"/>
    <lineage>
        <taxon>Bacteria</taxon>
        <taxon>Bacillati</taxon>
        <taxon>Actinomycetota</taxon>
        <taxon>Actinomycetes</taxon>
        <taxon>Mycobacteriales</taxon>
        <taxon>Mycobacteriaceae</taxon>
        <taxon>Mycolicibacterium</taxon>
    </lineage>
</organism>
<accession>A0A7I7XXS1</accession>
<keyword evidence="3" id="KW-0808">Transferase</keyword>
<dbReference type="GO" id="GO:0032259">
    <property type="term" value="P:methylation"/>
    <property type="evidence" value="ECO:0007669"/>
    <property type="project" value="UniProtKB-KW"/>
</dbReference>
<dbReference type="EMBL" id="AP022612">
    <property type="protein sequence ID" value="BBZ33592.1"/>
    <property type="molecule type" value="Genomic_DNA"/>
</dbReference>
<feature type="compositionally biased region" description="Basic and acidic residues" evidence="1">
    <location>
        <begin position="1"/>
        <end position="16"/>
    </location>
</feature>
<evidence type="ECO:0000259" key="2">
    <source>
        <dbReference type="Pfam" id="PF13649"/>
    </source>
</evidence>
<proteinExistence type="predicted"/>
<feature type="domain" description="Methyltransferase" evidence="2">
    <location>
        <begin position="46"/>
        <end position="134"/>
    </location>
</feature>
<name>A0A7I7XXS1_9MYCO</name>
<dbReference type="Proteomes" id="UP000466931">
    <property type="component" value="Chromosome"/>
</dbReference>
<sequence>MRVSDEDRIRWDDRYGQGDPPSDDDVALPAAFRPYADLFPHSGAALDVACGRGVLSVWLALRGLTVRGIDVSGVAIGAARALALRHAVAPRCRFDTVDLDGGLPAGDPVDLLCCIRFRDRALYPQMMERLAPGGLLAISVLSEVGGTPGDFRARPGELTEAFGALKVLATGESNGEAWLLAQRG</sequence>
<dbReference type="Gene3D" id="3.40.50.150">
    <property type="entry name" value="Vaccinia Virus protein VP39"/>
    <property type="match status" value="1"/>
</dbReference>